<feature type="compositionally biased region" description="Basic and acidic residues" evidence="1">
    <location>
        <begin position="325"/>
        <end position="336"/>
    </location>
</feature>
<reference evidence="2" key="1">
    <citation type="submission" date="2023-03" db="EMBL/GenBank/DDBJ databases">
        <title>Massive genome expansion in bonnet fungi (Mycena s.s.) driven by repeated elements and novel gene families across ecological guilds.</title>
        <authorList>
            <consortium name="Lawrence Berkeley National Laboratory"/>
            <person name="Harder C.B."/>
            <person name="Miyauchi S."/>
            <person name="Viragh M."/>
            <person name="Kuo A."/>
            <person name="Thoen E."/>
            <person name="Andreopoulos B."/>
            <person name="Lu D."/>
            <person name="Skrede I."/>
            <person name="Drula E."/>
            <person name="Henrissat B."/>
            <person name="Morin E."/>
            <person name="Kohler A."/>
            <person name="Barry K."/>
            <person name="LaButti K."/>
            <person name="Morin E."/>
            <person name="Salamov A."/>
            <person name="Lipzen A."/>
            <person name="Mereny Z."/>
            <person name="Hegedus B."/>
            <person name="Baldrian P."/>
            <person name="Stursova M."/>
            <person name="Weitz H."/>
            <person name="Taylor A."/>
            <person name="Grigoriev I.V."/>
            <person name="Nagy L.G."/>
            <person name="Martin F."/>
            <person name="Kauserud H."/>
        </authorList>
    </citation>
    <scope>NUCLEOTIDE SEQUENCE</scope>
    <source>
        <strain evidence="2">CBHHK067</strain>
    </source>
</reference>
<evidence type="ECO:0000313" key="2">
    <source>
        <dbReference type="EMBL" id="KAJ7679975.1"/>
    </source>
</evidence>
<gene>
    <name evidence="2" type="ORF">B0H17DRAFT_1138882</name>
</gene>
<feature type="region of interest" description="Disordered" evidence="1">
    <location>
        <begin position="254"/>
        <end position="336"/>
    </location>
</feature>
<dbReference type="Proteomes" id="UP001221757">
    <property type="component" value="Unassembled WGS sequence"/>
</dbReference>
<feature type="compositionally biased region" description="Acidic residues" evidence="1">
    <location>
        <begin position="65"/>
        <end position="79"/>
    </location>
</feature>
<protein>
    <submittedName>
        <fullName evidence="2">Uncharacterized protein</fullName>
    </submittedName>
</protein>
<evidence type="ECO:0000256" key="1">
    <source>
        <dbReference type="SAM" id="MobiDB-lite"/>
    </source>
</evidence>
<accession>A0AAD7GDV9</accession>
<organism evidence="2 3">
    <name type="scientific">Mycena rosella</name>
    <name type="common">Pink bonnet</name>
    <name type="synonym">Agaricus rosellus</name>
    <dbReference type="NCBI Taxonomy" id="1033263"/>
    <lineage>
        <taxon>Eukaryota</taxon>
        <taxon>Fungi</taxon>
        <taxon>Dikarya</taxon>
        <taxon>Basidiomycota</taxon>
        <taxon>Agaricomycotina</taxon>
        <taxon>Agaricomycetes</taxon>
        <taxon>Agaricomycetidae</taxon>
        <taxon>Agaricales</taxon>
        <taxon>Marasmiineae</taxon>
        <taxon>Mycenaceae</taxon>
        <taxon>Mycena</taxon>
    </lineage>
</organism>
<feature type="region of interest" description="Disordered" evidence="1">
    <location>
        <begin position="24"/>
        <end position="110"/>
    </location>
</feature>
<feature type="compositionally biased region" description="Basic and acidic residues" evidence="1">
    <location>
        <begin position="287"/>
        <end position="297"/>
    </location>
</feature>
<proteinExistence type="predicted"/>
<name>A0AAD7GDV9_MYCRO</name>
<keyword evidence="3" id="KW-1185">Reference proteome</keyword>
<feature type="compositionally biased region" description="Basic and acidic residues" evidence="1">
    <location>
        <begin position="264"/>
        <end position="274"/>
    </location>
</feature>
<dbReference type="EMBL" id="JARKIE010000125">
    <property type="protein sequence ID" value="KAJ7679975.1"/>
    <property type="molecule type" value="Genomic_DNA"/>
</dbReference>
<comment type="caution">
    <text evidence="2">The sequence shown here is derived from an EMBL/GenBank/DDBJ whole genome shotgun (WGS) entry which is preliminary data.</text>
</comment>
<evidence type="ECO:0000313" key="3">
    <source>
        <dbReference type="Proteomes" id="UP001221757"/>
    </source>
</evidence>
<sequence>MLQRIAMRFEKKCGTISTLLQAARAQLAAMEEEAAEAEAERAAVEEEERQEEEDDTGQQQREGSGDEDESENDRDDEDAHEGATGTDIGGHAAEEDDSDSGGEASTSRTTMSRGIVLRGWAATQTGLSSRVIHHAYFSERAYDVSWPVSDQSGVIYHSAMVWSKKVGRIGEGAETAWGAWLRCRGSWRFKQGGGWAAAGLTAAAGVDSVGWLTAGTWGTRGEVPGPNRRLSAVATGETGRRIVVERLDWEGASNNVALGGPGGTDRRGEQDRGRWRGMAGRKGSLRGRVEEWAEKQAEPQGVQGSFKGGVNREFTCEGAGNGRQMRREFEGVQRRG</sequence>
<dbReference type="AlphaFoldDB" id="A0AAD7GDV9"/>
<feature type="compositionally biased region" description="Acidic residues" evidence="1">
    <location>
        <begin position="45"/>
        <end position="56"/>
    </location>
</feature>